<accession>A0A1V6YVV6</accession>
<dbReference type="EMBL" id="CAJVNV010000177">
    <property type="protein sequence ID" value="CAG8094356.1"/>
    <property type="molecule type" value="Genomic_DNA"/>
</dbReference>
<evidence type="ECO:0000256" key="1">
    <source>
        <dbReference type="SAM" id="MobiDB-lite"/>
    </source>
</evidence>
<dbReference type="Proteomes" id="UP001153461">
    <property type="component" value="Unassembled WGS sequence"/>
</dbReference>
<dbReference type="Proteomes" id="UP000191691">
    <property type="component" value="Unassembled WGS sequence"/>
</dbReference>
<reference evidence="2" key="3">
    <citation type="submission" date="2021-07" db="EMBL/GenBank/DDBJ databases">
        <authorList>
            <person name="Branca A.L. A."/>
        </authorList>
    </citation>
    <scope>NUCLEOTIDE SEQUENCE</scope>
</reference>
<comment type="caution">
    <text evidence="3">The sequence shown here is derived from an EMBL/GenBank/DDBJ whole genome shotgun (WGS) entry which is preliminary data.</text>
</comment>
<proteinExistence type="predicted"/>
<name>A0A1V6YVV6_PENNA</name>
<evidence type="ECO:0000313" key="4">
    <source>
        <dbReference type="Proteomes" id="UP000191691"/>
    </source>
</evidence>
<dbReference type="STRING" id="60175.A0A1V6YVV6"/>
<evidence type="ECO:0000313" key="2">
    <source>
        <dbReference type="EMBL" id="CAG8094356.1"/>
    </source>
</evidence>
<sequence length="136" mass="15798">MLGIRAFQVPTTNDESIQFDPCFFLPHSERLLQKYSLDNSSDVISSHPRTLRDPTPTLENILKDEDGDLPSDPEDRLRVAKSRLEFTLDGRDDWKDEWYTHANTVHNYINAHIGASREGPTGRLNLSDLVNQRYWW</sequence>
<reference evidence="3" key="1">
    <citation type="submission" date="2016-10" db="EMBL/GenBank/DDBJ databases">
        <title>Uncovering the secondary metabolism of Penicillium species provides insights into the evolution of 6-MSA pathways.</title>
        <authorList>
            <person name="Nielsen J.C."/>
            <person name="Nielsen J."/>
        </authorList>
    </citation>
    <scope>NUCLEOTIDE SEQUENCE [LARGE SCALE GENOMIC DNA]</scope>
    <source>
        <strain evidence="3">IBT 13039</strain>
    </source>
</reference>
<keyword evidence="4" id="KW-1185">Reference proteome</keyword>
<organism evidence="3 4">
    <name type="scientific">Penicillium nalgiovense</name>
    <dbReference type="NCBI Taxonomy" id="60175"/>
    <lineage>
        <taxon>Eukaryota</taxon>
        <taxon>Fungi</taxon>
        <taxon>Dikarya</taxon>
        <taxon>Ascomycota</taxon>
        <taxon>Pezizomycotina</taxon>
        <taxon>Eurotiomycetes</taxon>
        <taxon>Eurotiomycetidae</taxon>
        <taxon>Eurotiales</taxon>
        <taxon>Aspergillaceae</taxon>
        <taxon>Penicillium</taxon>
    </lineage>
</organism>
<dbReference type="EMBL" id="MOOB01000009">
    <property type="protein sequence ID" value="OQE91424.1"/>
    <property type="molecule type" value="Genomic_DNA"/>
</dbReference>
<evidence type="ECO:0000313" key="3">
    <source>
        <dbReference type="EMBL" id="OQE91424.1"/>
    </source>
</evidence>
<reference evidence="4" key="2">
    <citation type="journal article" date="2017" name="Nat. Microbiol.">
        <title>Global analysis of biosynthetic gene clusters reveals vast potential of secondary metabolite production in Penicillium species.</title>
        <authorList>
            <person name="Nielsen J.C."/>
            <person name="Grijseels S."/>
            <person name="Prigent S."/>
            <person name="Ji B."/>
            <person name="Dainat J."/>
            <person name="Nielsen K.F."/>
            <person name="Frisvad J.C."/>
            <person name="Workman M."/>
            <person name="Nielsen J."/>
        </authorList>
    </citation>
    <scope>NUCLEOTIDE SEQUENCE [LARGE SCALE GENOMIC DNA]</scope>
    <source>
        <strain evidence="4">IBT 13039</strain>
    </source>
</reference>
<dbReference type="OMA" id="WYTHANT"/>
<dbReference type="AlphaFoldDB" id="A0A1V6YVV6"/>
<protein>
    <submittedName>
        <fullName evidence="3">Uncharacterized protein</fullName>
    </submittedName>
</protein>
<gene>
    <name evidence="3" type="ORF">PENNAL_c0009G05273</name>
    <name evidence="2" type="ORF">PNAL_LOCUS4505</name>
</gene>
<dbReference type="OrthoDB" id="2686308at2759"/>
<feature type="region of interest" description="Disordered" evidence="1">
    <location>
        <begin position="41"/>
        <end position="74"/>
    </location>
</feature>